<evidence type="ECO:0000313" key="3">
    <source>
        <dbReference type="EMBL" id="MFD0803794.1"/>
    </source>
</evidence>
<dbReference type="Proteomes" id="UP001596956">
    <property type="component" value="Unassembled WGS sequence"/>
</dbReference>
<dbReference type="Pfam" id="PF00561">
    <property type="entry name" value="Abhydrolase_1"/>
    <property type="match status" value="1"/>
</dbReference>
<sequence length="114" mass="12192">MTRHTLQAEVPLRYAPPDPGAEGVPILLVHGFGSDYELNWERTGWTRALEGLPVFGCDLRGHGGSGKPHDPAAYTPGAFVGDLVALLDTLGIERADVVGYSLGARLAWELALAR</sequence>
<keyword evidence="4" id="KW-1185">Reference proteome</keyword>
<keyword evidence="1 3" id="KW-0378">Hydrolase</keyword>
<comment type="caution">
    <text evidence="3">The sequence shown here is derived from an EMBL/GenBank/DDBJ whole genome shotgun (WGS) entry which is preliminary data.</text>
</comment>
<evidence type="ECO:0000259" key="2">
    <source>
        <dbReference type="Pfam" id="PF00561"/>
    </source>
</evidence>
<dbReference type="PANTHER" id="PTHR43798">
    <property type="entry name" value="MONOACYLGLYCEROL LIPASE"/>
    <property type="match status" value="1"/>
</dbReference>
<feature type="domain" description="AB hydrolase-1" evidence="2">
    <location>
        <begin position="25"/>
        <end position="112"/>
    </location>
</feature>
<reference evidence="4" key="1">
    <citation type="journal article" date="2019" name="Int. J. Syst. Evol. Microbiol.">
        <title>The Global Catalogue of Microorganisms (GCM) 10K type strain sequencing project: providing services to taxonomists for standard genome sequencing and annotation.</title>
        <authorList>
            <consortium name="The Broad Institute Genomics Platform"/>
            <consortium name="The Broad Institute Genome Sequencing Center for Infectious Disease"/>
            <person name="Wu L."/>
            <person name="Ma J."/>
        </authorList>
    </citation>
    <scope>NUCLEOTIDE SEQUENCE [LARGE SCALE GENOMIC DNA]</scope>
    <source>
        <strain evidence="4">CCUG 63369</strain>
    </source>
</reference>
<organism evidence="3 4">
    <name type="scientific">Streptomonospora algeriensis</name>
    <dbReference type="NCBI Taxonomy" id="995084"/>
    <lineage>
        <taxon>Bacteria</taxon>
        <taxon>Bacillati</taxon>
        <taxon>Actinomycetota</taxon>
        <taxon>Actinomycetes</taxon>
        <taxon>Streptosporangiales</taxon>
        <taxon>Nocardiopsidaceae</taxon>
        <taxon>Streptomonospora</taxon>
    </lineage>
</organism>
<dbReference type="InterPro" id="IPR000073">
    <property type="entry name" value="AB_hydrolase_1"/>
</dbReference>
<protein>
    <submittedName>
        <fullName evidence="3">Alpha/beta fold hydrolase</fullName>
    </submittedName>
</protein>
<proteinExistence type="predicted"/>
<dbReference type="Gene3D" id="3.40.50.1820">
    <property type="entry name" value="alpha/beta hydrolase"/>
    <property type="match status" value="1"/>
</dbReference>
<dbReference type="EMBL" id="JBHTHR010001128">
    <property type="protein sequence ID" value="MFD0803794.1"/>
    <property type="molecule type" value="Genomic_DNA"/>
</dbReference>
<dbReference type="InterPro" id="IPR050266">
    <property type="entry name" value="AB_hydrolase_sf"/>
</dbReference>
<dbReference type="PANTHER" id="PTHR43798:SF31">
    <property type="entry name" value="AB HYDROLASE SUPERFAMILY PROTEIN YCLE"/>
    <property type="match status" value="1"/>
</dbReference>
<name>A0ABW3BLX6_9ACTN</name>
<evidence type="ECO:0000256" key="1">
    <source>
        <dbReference type="ARBA" id="ARBA00022801"/>
    </source>
</evidence>
<evidence type="ECO:0000313" key="4">
    <source>
        <dbReference type="Proteomes" id="UP001596956"/>
    </source>
</evidence>
<gene>
    <name evidence="3" type="ORF">ACFQZU_21085</name>
</gene>
<feature type="non-terminal residue" evidence="3">
    <location>
        <position position="114"/>
    </location>
</feature>
<dbReference type="InterPro" id="IPR029058">
    <property type="entry name" value="AB_hydrolase_fold"/>
</dbReference>
<dbReference type="SUPFAM" id="SSF53474">
    <property type="entry name" value="alpha/beta-Hydrolases"/>
    <property type="match status" value="1"/>
</dbReference>
<accession>A0ABW3BLX6</accession>
<dbReference type="GO" id="GO:0016787">
    <property type="term" value="F:hydrolase activity"/>
    <property type="evidence" value="ECO:0007669"/>
    <property type="project" value="UniProtKB-KW"/>
</dbReference>